<sequence length="284" mass="32910">MAAINGGESYLTIGSDVEVGTPDGGFIPATIIGRGSYPTSFFVKYKTLKSLRREFDVSLIRPSPPKEIEFREFKLDQEVDAYYNGKWWEGLITNVSKDCLNFAVSLYDNDEIEVQYCNLRPHRDWVDDHWVPPLVKTPVSDSNGAKTMEEFVVGSLVEIRNEEEGLEGSWYTASIIRILENDKYYIQYKTIKTETGEKYLCEEAERRNIRPVPPEIIMADSFSLNEEVDAYYNDGWWEGAISKVLSRGRYKVYFENSCEEIVFEHEDLRPRQNWINRTWVSASN</sequence>
<feature type="domain" description="Agenet" evidence="1">
    <location>
        <begin position="9"/>
        <end position="68"/>
    </location>
</feature>
<feature type="domain" description="Agenet" evidence="1">
    <location>
        <begin position="149"/>
        <end position="217"/>
    </location>
</feature>
<reference evidence="2 3" key="1">
    <citation type="journal article" date="2020" name="bioRxiv">
        <title>Sequence and annotation of 42 cannabis genomes reveals extensive copy number variation in cannabinoid synthesis and pathogen resistance genes.</title>
        <authorList>
            <person name="Mckernan K.J."/>
            <person name="Helbert Y."/>
            <person name="Kane L.T."/>
            <person name="Ebling H."/>
            <person name="Zhang L."/>
            <person name="Liu B."/>
            <person name="Eaton Z."/>
            <person name="Mclaughlin S."/>
            <person name="Kingan S."/>
            <person name="Baybayan P."/>
            <person name="Concepcion G."/>
            <person name="Jordan M."/>
            <person name="Riva A."/>
            <person name="Barbazuk W."/>
            <person name="Harkins T."/>
        </authorList>
    </citation>
    <scope>NUCLEOTIDE SEQUENCE [LARGE SCALE GENOMIC DNA]</scope>
    <source>
        <strain evidence="3">cv. Jamaican Lion 4</strain>
        <tissue evidence="2">Leaf</tissue>
    </source>
</reference>
<evidence type="ECO:0000313" key="2">
    <source>
        <dbReference type="EMBL" id="KAF4398900.1"/>
    </source>
</evidence>
<keyword evidence="3" id="KW-1185">Reference proteome</keyword>
<evidence type="ECO:0000259" key="1">
    <source>
        <dbReference type="SMART" id="SM00743"/>
    </source>
</evidence>
<accession>A0A803PS98</accession>
<dbReference type="InterPro" id="IPR008395">
    <property type="entry name" value="Agenet-like_dom"/>
</dbReference>
<gene>
    <name evidence="2" type="ORF">G4B88_023494</name>
</gene>
<dbReference type="CDD" id="cd20406">
    <property type="entry name" value="Tudor_Agenet_AtDUF_rpt2_4"/>
    <property type="match status" value="1"/>
</dbReference>
<organism evidence="2 3">
    <name type="scientific">Cannabis sativa</name>
    <name type="common">Hemp</name>
    <name type="synonym">Marijuana</name>
    <dbReference type="NCBI Taxonomy" id="3483"/>
    <lineage>
        <taxon>Eukaryota</taxon>
        <taxon>Viridiplantae</taxon>
        <taxon>Streptophyta</taxon>
        <taxon>Embryophyta</taxon>
        <taxon>Tracheophyta</taxon>
        <taxon>Spermatophyta</taxon>
        <taxon>Magnoliopsida</taxon>
        <taxon>eudicotyledons</taxon>
        <taxon>Gunneridae</taxon>
        <taxon>Pentapetalae</taxon>
        <taxon>rosids</taxon>
        <taxon>fabids</taxon>
        <taxon>Rosales</taxon>
        <taxon>Cannabaceae</taxon>
        <taxon>Cannabis</taxon>
    </lineage>
</organism>
<dbReference type="CDD" id="cd20405">
    <property type="entry name" value="Tudor_Agenet_AtDUF_rpt1_3"/>
    <property type="match status" value="1"/>
</dbReference>
<dbReference type="EMBL" id="JAATIQ010000022">
    <property type="protein sequence ID" value="KAF4398900.1"/>
    <property type="molecule type" value="Genomic_DNA"/>
</dbReference>
<comment type="caution">
    <text evidence="2">The sequence shown here is derived from an EMBL/GenBank/DDBJ whole genome shotgun (WGS) entry which is preliminary data.</text>
</comment>
<dbReference type="InterPro" id="IPR014002">
    <property type="entry name" value="Agenet_dom_plant"/>
</dbReference>
<dbReference type="Pfam" id="PF05641">
    <property type="entry name" value="Agenet"/>
    <property type="match status" value="2"/>
</dbReference>
<dbReference type="OrthoDB" id="2020707at2759"/>
<dbReference type="AlphaFoldDB" id="A0A7J6HWY3"/>
<name>A0A7J6HWY3_CANSA</name>
<dbReference type="Proteomes" id="UP000583929">
    <property type="component" value="Unassembled WGS sequence"/>
</dbReference>
<feature type="domain" description="Agenet" evidence="1">
    <location>
        <begin position="71"/>
        <end position="127"/>
    </location>
</feature>
<feature type="domain" description="Agenet" evidence="1">
    <location>
        <begin position="220"/>
        <end position="276"/>
    </location>
</feature>
<dbReference type="OMA" id="QAWFAAT"/>
<dbReference type="PANTHER" id="PTHR31917">
    <property type="entry name" value="AGENET DOMAIN-CONTAINING PROTEIN-RELATED"/>
    <property type="match status" value="1"/>
</dbReference>
<dbReference type="PANTHER" id="PTHR31917:SF80">
    <property type="entry name" value="AGENET DOMAIN-CONTAINING PROTEIN-RELATED"/>
    <property type="match status" value="1"/>
</dbReference>
<proteinExistence type="predicted"/>
<dbReference type="SMART" id="SM00743">
    <property type="entry name" value="Agenet"/>
    <property type="match status" value="4"/>
</dbReference>
<accession>A0A7J6HWY3</accession>
<protein>
    <recommendedName>
        <fullName evidence="1">Agenet domain-containing protein</fullName>
    </recommendedName>
</protein>
<accession>A0A803PS99</accession>
<evidence type="ECO:0000313" key="3">
    <source>
        <dbReference type="Proteomes" id="UP000583929"/>
    </source>
</evidence>